<dbReference type="AlphaFoldDB" id="A0A2K1PZH2"/>
<comment type="caution">
    <text evidence="6">The sequence shown here is derived from an EMBL/GenBank/DDBJ whole genome shotgun (WGS) entry which is preliminary data.</text>
</comment>
<accession>A0A2K1PZH2</accession>
<dbReference type="PANTHER" id="PTHR30295:SF1">
    <property type="entry name" value="DNA PROTECTION DURING STARVATION PROTEIN"/>
    <property type="match status" value="1"/>
</dbReference>
<feature type="binding site" evidence="3">
    <location>
        <position position="182"/>
    </location>
    <ligand>
        <name>Fe cation</name>
        <dbReference type="ChEBI" id="CHEBI:24875"/>
    </ligand>
</feature>
<dbReference type="PANTHER" id="PTHR30295">
    <property type="entry name" value="BACTERIOFERRITIN"/>
    <property type="match status" value="1"/>
</dbReference>
<feature type="compositionally biased region" description="Basic residues" evidence="4">
    <location>
        <begin position="1"/>
        <end position="13"/>
    </location>
</feature>
<evidence type="ECO:0000259" key="5">
    <source>
        <dbReference type="PROSITE" id="PS50905"/>
    </source>
</evidence>
<dbReference type="GO" id="GO:0006879">
    <property type="term" value="P:intracellular iron ion homeostasis"/>
    <property type="evidence" value="ECO:0007669"/>
    <property type="project" value="UniProtKB-KW"/>
</dbReference>
<dbReference type="InterPro" id="IPR014490">
    <property type="entry name" value="Dps-like"/>
</dbReference>
<feature type="region of interest" description="Disordered" evidence="4">
    <location>
        <begin position="1"/>
        <end position="29"/>
    </location>
</feature>
<keyword evidence="1" id="KW-0409">Iron storage</keyword>
<keyword evidence="7" id="KW-1185">Reference proteome</keyword>
<feature type="binding site" evidence="3">
    <location>
        <position position="185"/>
    </location>
    <ligand>
        <name>Fe cation</name>
        <dbReference type="ChEBI" id="CHEBI:24875"/>
    </ligand>
</feature>
<keyword evidence="2 3" id="KW-0408">Iron</keyword>
<dbReference type="EMBL" id="NPZB01000002">
    <property type="protein sequence ID" value="PNS08196.1"/>
    <property type="molecule type" value="Genomic_DNA"/>
</dbReference>
<dbReference type="GO" id="GO:0020037">
    <property type="term" value="F:heme binding"/>
    <property type="evidence" value="ECO:0007669"/>
    <property type="project" value="TreeGrafter"/>
</dbReference>
<dbReference type="InterPro" id="IPR009040">
    <property type="entry name" value="Ferritin-like_diiron"/>
</dbReference>
<evidence type="ECO:0000256" key="1">
    <source>
        <dbReference type="ARBA" id="ARBA00022434"/>
    </source>
</evidence>
<feature type="domain" description="Ferritin-like diiron" evidence="5">
    <location>
        <begin position="50"/>
        <end position="199"/>
    </location>
</feature>
<protein>
    <submittedName>
        <fullName evidence="6">Ferritin-like domain-containing protein</fullName>
    </submittedName>
</protein>
<feature type="binding site" evidence="3">
    <location>
        <position position="150"/>
    </location>
    <ligand>
        <name>Fe cation</name>
        <dbReference type="ChEBI" id="CHEBI:24875"/>
    </ligand>
</feature>
<dbReference type="GO" id="GO:0004322">
    <property type="term" value="F:ferroxidase activity"/>
    <property type="evidence" value="ECO:0007669"/>
    <property type="project" value="TreeGrafter"/>
</dbReference>
<dbReference type="PROSITE" id="PS50905">
    <property type="entry name" value="FERRITIN_LIKE"/>
    <property type="match status" value="1"/>
</dbReference>
<dbReference type="Gene3D" id="1.20.1260.10">
    <property type="match status" value="1"/>
</dbReference>
<dbReference type="RefSeq" id="WP_103075810.1">
    <property type="nucleotide sequence ID" value="NZ_NPZB01000002.1"/>
</dbReference>
<dbReference type="Pfam" id="PF00210">
    <property type="entry name" value="Ferritin"/>
    <property type="match status" value="1"/>
</dbReference>
<dbReference type="GO" id="GO:0008199">
    <property type="term" value="F:ferric iron binding"/>
    <property type="evidence" value="ECO:0007669"/>
    <property type="project" value="InterPro"/>
</dbReference>
<evidence type="ECO:0000256" key="2">
    <source>
        <dbReference type="ARBA" id="ARBA00023004"/>
    </source>
</evidence>
<feature type="binding site" evidence="3">
    <location>
        <position position="103"/>
    </location>
    <ligand>
        <name>Fe cation</name>
        <dbReference type="ChEBI" id="CHEBI:24875"/>
    </ligand>
</feature>
<dbReference type="InterPro" id="IPR012347">
    <property type="entry name" value="Ferritin-like"/>
</dbReference>
<sequence length="199" mass="22554">MKHSAKTAKKHAVSAKPAATTDEQGFTSVQTLRKRAREGLDKGPVTFTYTIDRKQLVAKLNDALATEWVCVLRYMRHYFSAEGMLAEPVKAEFLEHAKEEQSHADLIAERIVQLGGEPDLNPATLTARSHAEYKEGKNLRDMVKENLIAERIAIDSYRELINWIGDRDTTTKRMLEGILAMEEEHADDFRDLLNGWIGD</sequence>
<dbReference type="SUPFAM" id="SSF47240">
    <property type="entry name" value="Ferritin-like"/>
    <property type="match status" value="1"/>
</dbReference>
<evidence type="ECO:0000256" key="3">
    <source>
        <dbReference type="PIRSR" id="PIRSR018063-50"/>
    </source>
</evidence>
<evidence type="ECO:0000313" key="7">
    <source>
        <dbReference type="Proteomes" id="UP000236220"/>
    </source>
</evidence>
<dbReference type="InterPro" id="IPR008331">
    <property type="entry name" value="Ferritin_DPS_dom"/>
</dbReference>
<proteinExistence type="predicted"/>
<dbReference type="PIRSF" id="PIRSF018063">
    <property type="entry name" value="Ferrtn_UCP018063"/>
    <property type="match status" value="1"/>
</dbReference>
<keyword evidence="3" id="KW-0479">Metal-binding</keyword>
<evidence type="ECO:0000256" key="4">
    <source>
        <dbReference type="SAM" id="MobiDB-lite"/>
    </source>
</evidence>
<dbReference type="OrthoDB" id="4271929at2"/>
<name>A0A2K1PZH2_9GAMM</name>
<dbReference type="Proteomes" id="UP000236220">
    <property type="component" value="Unassembled WGS sequence"/>
</dbReference>
<gene>
    <name evidence="6" type="ORF">Lysil_2372</name>
</gene>
<reference evidence="6 7" key="1">
    <citation type="submission" date="2017-08" db="EMBL/GenBank/DDBJ databases">
        <title>Lysobacter sylvestris genome.</title>
        <authorList>
            <person name="Zhang D.-C."/>
            <person name="Albuquerque L."/>
            <person name="Franca L."/>
            <person name="Froufe H.J.C."/>
            <person name="Barroso C."/>
            <person name="Egas C."/>
            <person name="Da Costa M."/>
            <person name="Margesin R."/>
        </authorList>
    </citation>
    <scope>NUCLEOTIDE SEQUENCE [LARGE SCALE GENOMIC DNA]</scope>
    <source>
        <strain evidence="6 7">AM20-91</strain>
    </source>
</reference>
<dbReference type="InterPro" id="IPR009078">
    <property type="entry name" value="Ferritin-like_SF"/>
</dbReference>
<dbReference type="CDD" id="cd00657">
    <property type="entry name" value="Ferritin_like"/>
    <property type="match status" value="1"/>
</dbReference>
<feature type="binding site" evidence="3">
    <location>
        <position position="67"/>
    </location>
    <ligand>
        <name>Fe cation</name>
        <dbReference type="ChEBI" id="CHEBI:24875"/>
    </ligand>
</feature>
<organism evidence="6 7">
    <name type="scientific">Solilutibacter silvestris</name>
    <dbReference type="NCBI Taxonomy" id="1645665"/>
    <lineage>
        <taxon>Bacteria</taxon>
        <taxon>Pseudomonadati</taxon>
        <taxon>Pseudomonadota</taxon>
        <taxon>Gammaproteobacteria</taxon>
        <taxon>Lysobacterales</taxon>
        <taxon>Lysobacteraceae</taxon>
        <taxon>Solilutibacter</taxon>
    </lineage>
</organism>
<dbReference type="GO" id="GO:0005829">
    <property type="term" value="C:cytosol"/>
    <property type="evidence" value="ECO:0007669"/>
    <property type="project" value="TreeGrafter"/>
</dbReference>
<evidence type="ECO:0000313" key="6">
    <source>
        <dbReference type="EMBL" id="PNS08196.1"/>
    </source>
</evidence>